<evidence type="ECO:0000259" key="6">
    <source>
        <dbReference type="Pfam" id="PF01095"/>
    </source>
</evidence>
<comment type="pathway">
    <text evidence="1">Glycan metabolism; pectin degradation; 2-dehydro-3-deoxy-D-gluconate from pectin: step 1/5.</text>
</comment>
<dbReference type="AlphaFoldDB" id="A0A803KMX7"/>
<evidence type="ECO:0000256" key="1">
    <source>
        <dbReference type="ARBA" id="ARBA00005184"/>
    </source>
</evidence>
<keyword evidence="4" id="KW-0378">Hydrolase</keyword>
<evidence type="ECO:0000256" key="4">
    <source>
        <dbReference type="ARBA" id="ARBA00022801"/>
    </source>
</evidence>
<evidence type="ECO:0000313" key="8">
    <source>
        <dbReference type="Proteomes" id="UP000596660"/>
    </source>
</evidence>
<dbReference type="Pfam" id="PF01095">
    <property type="entry name" value="Pectinesterase"/>
    <property type="match status" value="1"/>
</dbReference>
<dbReference type="EnsemblPlants" id="AUR62000383-RA">
    <property type="protein sequence ID" value="AUR62000383-RA:cds"/>
    <property type="gene ID" value="AUR62000383"/>
</dbReference>
<reference evidence="7" key="1">
    <citation type="journal article" date="2017" name="Nature">
        <title>The genome of Chenopodium quinoa.</title>
        <authorList>
            <person name="Jarvis D.E."/>
            <person name="Ho Y.S."/>
            <person name="Lightfoot D.J."/>
            <person name="Schmoeckel S.M."/>
            <person name="Li B."/>
            <person name="Borm T.J.A."/>
            <person name="Ohyanagi H."/>
            <person name="Mineta K."/>
            <person name="Michell C.T."/>
            <person name="Saber N."/>
            <person name="Kharbatia N.M."/>
            <person name="Rupper R.R."/>
            <person name="Sharp A.R."/>
            <person name="Dally N."/>
            <person name="Boughton B.A."/>
            <person name="Woo Y.H."/>
            <person name="Gao G."/>
            <person name="Schijlen E.G.W.M."/>
            <person name="Guo X."/>
            <person name="Momin A.A."/>
            <person name="Negrao S."/>
            <person name="Al-Babili S."/>
            <person name="Gehring C."/>
            <person name="Roessner U."/>
            <person name="Jung C."/>
            <person name="Murphy K."/>
            <person name="Arold S.T."/>
            <person name="Gojobori T."/>
            <person name="van der Linden C.G."/>
            <person name="van Loo E.N."/>
            <person name="Jellen E.N."/>
            <person name="Maughan P.J."/>
            <person name="Tester M."/>
        </authorList>
    </citation>
    <scope>NUCLEOTIDE SEQUENCE [LARGE SCALE GENOMIC DNA]</scope>
    <source>
        <strain evidence="7">cv. PI 614886</strain>
    </source>
</reference>
<feature type="domain" description="Pectinesterase catalytic" evidence="6">
    <location>
        <begin position="9"/>
        <end position="130"/>
    </location>
</feature>
<dbReference type="Gramene" id="AUR62000383-RA">
    <property type="protein sequence ID" value="AUR62000383-RA:cds"/>
    <property type="gene ID" value="AUR62000383"/>
</dbReference>
<keyword evidence="8" id="KW-1185">Reference proteome</keyword>
<dbReference type="InterPro" id="IPR011050">
    <property type="entry name" value="Pectin_lyase_fold/virulence"/>
</dbReference>
<dbReference type="OMA" id="RTQRVKW"/>
<accession>A0A803KMX7</accession>
<dbReference type="EC" id="3.1.1.11" evidence="3"/>
<proteinExistence type="inferred from homology"/>
<organism evidence="7 8">
    <name type="scientific">Chenopodium quinoa</name>
    <name type="common">Quinoa</name>
    <dbReference type="NCBI Taxonomy" id="63459"/>
    <lineage>
        <taxon>Eukaryota</taxon>
        <taxon>Viridiplantae</taxon>
        <taxon>Streptophyta</taxon>
        <taxon>Embryophyta</taxon>
        <taxon>Tracheophyta</taxon>
        <taxon>Spermatophyta</taxon>
        <taxon>Magnoliopsida</taxon>
        <taxon>eudicotyledons</taxon>
        <taxon>Gunneridae</taxon>
        <taxon>Pentapetalae</taxon>
        <taxon>Caryophyllales</taxon>
        <taxon>Chenopodiaceae</taxon>
        <taxon>Chenopodioideae</taxon>
        <taxon>Atripliceae</taxon>
        <taxon>Chenopodium</taxon>
    </lineage>
</organism>
<dbReference type="PANTHER" id="PTHR31321">
    <property type="entry name" value="ACYL-COA THIOESTER HYDROLASE YBHC-RELATED"/>
    <property type="match status" value="1"/>
</dbReference>
<dbReference type="GO" id="GO:0030599">
    <property type="term" value="F:pectinesterase activity"/>
    <property type="evidence" value="ECO:0007669"/>
    <property type="project" value="UniProtKB-EC"/>
</dbReference>
<dbReference type="SUPFAM" id="SSF51126">
    <property type="entry name" value="Pectin lyase-like"/>
    <property type="match status" value="1"/>
</dbReference>
<evidence type="ECO:0000256" key="3">
    <source>
        <dbReference type="ARBA" id="ARBA00013229"/>
    </source>
</evidence>
<name>A0A803KMX7_CHEQI</name>
<keyword evidence="5" id="KW-0063">Aspartyl esterase</keyword>
<dbReference type="InterPro" id="IPR012334">
    <property type="entry name" value="Pectin_lyas_fold"/>
</dbReference>
<dbReference type="InterPro" id="IPR000070">
    <property type="entry name" value="Pectinesterase_cat"/>
</dbReference>
<evidence type="ECO:0000256" key="5">
    <source>
        <dbReference type="ARBA" id="ARBA00023085"/>
    </source>
</evidence>
<dbReference type="GO" id="GO:0045490">
    <property type="term" value="P:pectin catabolic process"/>
    <property type="evidence" value="ECO:0007669"/>
    <property type="project" value="UniProtKB-UniPathway"/>
</dbReference>
<sequence>MLRSNPLRMLQHCSINVMGGGYITAQSRSSANDTSGFVFRKCHVSGTGHADLGRAYDAFARVIFIDSIFSEAVNPEGWFIWHQNGHESDVTFAEVNCTGPGSDTSKRVPWIKKLDYSTIKQYDTQAFINQDGWIAKQPL</sequence>
<dbReference type="Gene3D" id="2.160.20.10">
    <property type="entry name" value="Single-stranded right-handed beta-helix, Pectin lyase-like"/>
    <property type="match status" value="1"/>
</dbReference>
<dbReference type="Proteomes" id="UP000596660">
    <property type="component" value="Unplaced"/>
</dbReference>
<reference evidence="7" key="2">
    <citation type="submission" date="2021-03" db="UniProtKB">
        <authorList>
            <consortium name="EnsemblPlants"/>
        </authorList>
    </citation>
    <scope>IDENTIFICATION</scope>
</reference>
<protein>
    <recommendedName>
        <fullName evidence="3">pectinesterase</fullName>
        <ecNumber evidence="3">3.1.1.11</ecNumber>
    </recommendedName>
</protein>
<dbReference type="SMR" id="A0A803KMX7"/>
<evidence type="ECO:0000256" key="2">
    <source>
        <dbReference type="ARBA" id="ARBA00008891"/>
    </source>
</evidence>
<evidence type="ECO:0000313" key="7">
    <source>
        <dbReference type="EnsemblPlants" id="AUR62000383-RA:cds"/>
    </source>
</evidence>
<dbReference type="UniPathway" id="UPA00545">
    <property type="reaction ID" value="UER00823"/>
</dbReference>
<dbReference type="GO" id="GO:0042545">
    <property type="term" value="P:cell wall modification"/>
    <property type="evidence" value="ECO:0007669"/>
    <property type="project" value="InterPro"/>
</dbReference>
<dbReference type="PANTHER" id="PTHR31321:SF134">
    <property type="entry name" value="PECTINESTERASE"/>
    <property type="match status" value="1"/>
</dbReference>
<comment type="similarity">
    <text evidence="2">Belongs to the pectinesterase family.</text>
</comment>